<feature type="region of interest" description="Disordered" evidence="1">
    <location>
        <begin position="219"/>
        <end position="270"/>
    </location>
</feature>
<dbReference type="AlphaFoldDB" id="A0A550CAE1"/>
<dbReference type="OrthoDB" id="10006572at2759"/>
<protein>
    <submittedName>
        <fullName evidence="2">Uncharacterized protein</fullName>
    </submittedName>
</protein>
<keyword evidence="3" id="KW-1185">Reference proteome</keyword>
<gene>
    <name evidence="2" type="ORF">BD626DRAFT_433764</name>
</gene>
<evidence type="ECO:0000313" key="3">
    <source>
        <dbReference type="Proteomes" id="UP000320762"/>
    </source>
</evidence>
<comment type="caution">
    <text evidence="2">The sequence shown here is derived from an EMBL/GenBank/DDBJ whole genome shotgun (WGS) entry which is preliminary data.</text>
</comment>
<evidence type="ECO:0000256" key="1">
    <source>
        <dbReference type="SAM" id="MobiDB-lite"/>
    </source>
</evidence>
<feature type="compositionally biased region" description="Polar residues" evidence="1">
    <location>
        <begin position="226"/>
        <end position="267"/>
    </location>
</feature>
<accession>A0A550CAE1</accession>
<name>A0A550CAE1_9AGAR</name>
<sequence>MPHLKTRTSRAAAMLPANLRFLRRVPPAFTSSPSEDIVQAVFLDALHAYPPGSKLRQREPAFGSCTPSRCRLIAAYIQRKIGVAMPIRQVMQSLYELESRTQISKLSYTFGQDVTLAINTPSIALPDPSPAAFNLAKPQEDELVSLPCLPREKPSRTSTGSMSQRRQALNIPTLQRQLSIARYRSASLLSEASRTPITPLDQVLHTPSDPPQLLPAKAGAKARNFGTPTNRAETTRPTPNTPLRSTLSRASESPTISSNPKISSPDSLSPLVKSFSQRMSMAAPMHLPRRLSYSRAALLDTQMPVESPYYRNLHSPREPLASPLCIQGSVSDRTPTEFFSSTHASHIRCC</sequence>
<dbReference type="Proteomes" id="UP000320762">
    <property type="component" value="Unassembled WGS sequence"/>
</dbReference>
<dbReference type="STRING" id="97359.A0A550CAE1"/>
<organism evidence="2 3">
    <name type="scientific">Schizophyllum amplum</name>
    <dbReference type="NCBI Taxonomy" id="97359"/>
    <lineage>
        <taxon>Eukaryota</taxon>
        <taxon>Fungi</taxon>
        <taxon>Dikarya</taxon>
        <taxon>Basidiomycota</taxon>
        <taxon>Agaricomycotina</taxon>
        <taxon>Agaricomycetes</taxon>
        <taxon>Agaricomycetidae</taxon>
        <taxon>Agaricales</taxon>
        <taxon>Schizophyllaceae</taxon>
        <taxon>Schizophyllum</taxon>
    </lineage>
</organism>
<evidence type="ECO:0000313" key="2">
    <source>
        <dbReference type="EMBL" id="TRM61763.1"/>
    </source>
</evidence>
<dbReference type="EMBL" id="VDMD01000015">
    <property type="protein sequence ID" value="TRM61763.1"/>
    <property type="molecule type" value="Genomic_DNA"/>
</dbReference>
<proteinExistence type="predicted"/>
<reference evidence="2 3" key="1">
    <citation type="journal article" date="2019" name="New Phytol.">
        <title>Comparative genomics reveals unique wood-decay strategies and fruiting body development in the Schizophyllaceae.</title>
        <authorList>
            <person name="Almasi E."/>
            <person name="Sahu N."/>
            <person name="Krizsan K."/>
            <person name="Balint B."/>
            <person name="Kovacs G.M."/>
            <person name="Kiss B."/>
            <person name="Cseklye J."/>
            <person name="Drula E."/>
            <person name="Henrissat B."/>
            <person name="Nagy I."/>
            <person name="Chovatia M."/>
            <person name="Adam C."/>
            <person name="LaButti K."/>
            <person name="Lipzen A."/>
            <person name="Riley R."/>
            <person name="Grigoriev I.V."/>
            <person name="Nagy L.G."/>
        </authorList>
    </citation>
    <scope>NUCLEOTIDE SEQUENCE [LARGE SCALE GENOMIC DNA]</scope>
    <source>
        <strain evidence="2 3">NL-1724</strain>
    </source>
</reference>